<dbReference type="PROSITE" id="PS50404">
    <property type="entry name" value="GST_NTER"/>
    <property type="match status" value="1"/>
</dbReference>
<dbReference type="Proteomes" id="UP001320420">
    <property type="component" value="Unassembled WGS sequence"/>
</dbReference>
<proteinExistence type="inferred from homology"/>
<reference evidence="4 5" key="1">
    <citation type="submission" date="2024-02" db="EMBL/GenBank/DDBJ databases">
        <title>De novo assembly and annotation of 12 fungi associated with fruit tree decline syndrome in Ontario, Canada.</title>
        <authorList>
            <person name="Sulman M."/>
            <person name="Ellouze W."/>
            <person name="Ilyukhin E."/>
        </authorList>
    </citation>
    <scope>NUCLEOTIDE SEQUENCE [LARGE SCALE GENOMIC DNA]</scope>
    <source>
        <strain evidence="4 5">M11/M66-122</strain>
    </source>
</reference>
<dbReference type="InterPro" id="IPR036282">
    <property type="entry name" value="Glutathione-S-Trfase_C_sf"/>
</dbReference>
<dbReference type="PANTHER" id="PTHR43986">
    <property type="entry name" value="ELONGATION FACTOR 1-GAMMA"/>
    <property type="match status" value="1"/>
</dbReference>
<evidence type="ECO:0000313" key="4">
    <source>
        <dbReference type="EMBL" id="KAK7754276.1"/>
    </source>
</evidence>
<evidence type="ECO:0008006" key="6">
    <source>
        <dbReference type="Google" id="ProtNLM"/>
    </source>
</evidence>
<dbReference type="GO" id="GO:0005737">
    <property type="term" value="C:cytoplasm"/>
    <property type="evidence" value="ECO:0007669"/>
    <property type="project" value="TreeGrafter"/>
</dbReference>
<comment type="similarity">
    <text evidence="1">Belongs to the GST superfamily.</text>
</comment>
<evidence type="ECO:0000259" key="3">
    <source>
        <dbReference type="PROSITE" id="PS50405"/>
    </source>
</evidence>
<evidence type="ECO:0000259" key="2">
    <source>
        <dbReference type="PROSITE" id="PS50404"/>
    </source>
</evidence>
<evidence type="ECO:0000313" key="5">
    <source>
        <dbReference type="Proteomes" id="UP001320420"/>
    </source>
</evidence>
<dbReference type="Gene3D" id="3.40.30.10">
    <property type="entry name" value="Glutaredoxin"/>
    <property type="match status" value="1"/>
</dbReference>
<gene>
    <name evidence="4" type="ORF">SLS62_003855</name>
</gene>
<dbReference type="InterPro" id="IPR050802">
    <property type="entry name" value="EF-GSTs"/>
</dbReference>
<organism evidence="4 5">
    <name type="scientific">Diatrype stigma</name>
    <dbReference type="NCBI Taxonomy" id="117547"/>
    <lineage>
        <taxon>Eukaryota</taxon>
        <taxon>Fungi</taxon>
        <taxon>Dikarya</taxon>
        <taxon>Ascomycota</taxon>
        <taxon>Pezizomycotina</taxon>
        <taxon>Sordariomycetes</taxon>
        <taxon>Xylariomycetidae</taxon>
        <taxon>Xylariales</taxon>
        <taxon>Diatrypaceae</taxon>
        <taxon>Diatrype</taxon>
    </lineage>
</organism>
<dbReference type="GO" id="GO:0006414">
    <property type="term" value="P:translational elongation"/>
    <property type="evidence" value="ECO:0007669"/>
    <property type="project" value="TreeGrafter"/>
</dbReference>
<dbReference type="SUPFAM" id="SSF52833">
    <property type="entry name" value="Thioredoxin-like"/>
    <property type="match status" value="1"/>
</dbReference>
<evidence type="ECO:0000256" key="1">
    <source>
        <dbReference type="ARBA" id="ARBA00007409"/>
    </source>
</evidence>
<dbReference type="InterPro" id="IPR036249">
    <property type="entry name" value="Thioredoxin-like_sf"/>
</dbReference>
<dbReference type="EMBL" id="JAKJXP020000022">
    <property type="protein sequence ID" value="KAK7754276.1"/>
    <property type="molecule type" value="Genomic_DNA"/>
</dbReference>
<feature type="domain" description="GST C-terminal" evidence="3">
    <location>
        <begin position="89"/>
        <end position="226"/>
    </location>
</feature>
<accession>A0AAN9UVJ0</accession>
<name>A0AAN9UVJ0_9PEZI</name>
<dbReference type="GO" id="GO:0005634">
    <property type="term" value="C:nucleus"/>
    <property type="evidence" value="ECO:0007669"/>
    <property type="project" value="TreeGrafter"/>
</dbReference>
<dbReference type="InterPro" id="IPR004045">
    <property type="entry name" value="Glutathione_S-Trfase_N"/>
</dbReference>
<dbReference type="PANTHER" id="PTHR43986:SF10">
    <property type="entry name" value="ELONGATION FACTOR EEF-1B GAMMA SUBUNIT, PUTATIVE (AFU_ORTHOLOGUE AFUA_1G17120)-RELATED"/>
    <property type="match status" value="1"/>
</dbReference>
<dbReference type="InterPro" id="IPR010987">
    <property type="entry name" value="Glutathione-S-Trfase_C-like"/>
</dbReference>
<comment type="caution">
    <text evidence="4">The sequence shown here is derived from an EMBL/GenBank/DDBJ whole genome shotgun (WGS) entry which is preliminary data.</text>
</comment>
<keyword evidence="5" id="KW-1185">Reference proteome</keyword>
<sequence>MKDVLAAAKINGLELEIPPFEYGEMTGTPGRYTARTPEYRAKFPRGQAPGFEKLPASDGSGGFTLAESGAIAHYISASGPKAAQLLGATLEEQGKVQEWIFWLELGPGRILPDLIAWRWGTSSDYDARKEEFAAKLLDEHLGYLEDTLRDGRKWLVAAGGSNGSGPSLADLTVGSSLLFACRFYIDRKMRESLPQITAYLARLREVEGLEELFTVDMVEERKQPPPTQS</sequence>
<feature type="domain" description="GST N-terminal" evidence="2">
    <location>
        <begin position="1"/>
        <end position="83"/>
    </location>
</feature>
<protein>
    <recommendedName>
        <fullName evidence="6">Glutathione S-transferase</fullName>
    </recommendedName>
</protein>
<dbReference type="AlphaFoldDB" id="A0AAN9UVJ0"/>
<dbReference type="PROSITE" id="PS50405">
    <property type="entry name" value="GST_CTER"/>
    <property type="match status" value="1"/>
</dbReference>
<dbReference type="Gene3D" id="1.20.1050.10">
    <property type="match status" value="1"/>
</dbReference>
<dbReference type="SUPFAM" id="SSF47616">
    <property type="entry name" value="GST C-terminal domain-like"/>
    <property type="match status" value="1"/>
</dbReference>